<gene>
    <name evidence="1" type="ORF">CRENBAI_000939</name>
</gene>
<comment type="caution">
    <text evidence="1">The sequence shown here is derived from an EMBL/GenBank/DDBJ whole genome shotgun (WGS) entry which is preliminary data.</text>
</comment>
<evidence type="ECO:0000313" key="1">
    <source>
        <dbReference type="EMBL" id="KAK5603790.1"/>
    </source>
</evidence>
<protein>
    <submittedName>
        <fullName evidence="1">Uncharacterized protein</fullName>
    </submittedName>
</protein>
<accession>A0AAV9R6W1</accession>
<sequence length="132" mass="15128">MQPWTSCQQSTASTKHKTTHLIFDVYNPSSLNAKTRSKEERGRCKHRTVTWSSWRSSRTTAIVDKARLDRFAGKQRPYGVIPPTRAALLQHTRHATYQVGYAWAQATQCQPEVESPADWEWQVKRVGQPTST</sequence>
<reference evidence="1 2" key="1">
    <citation type="submission" date="2021-06" db="EMBL/GenBank/DDBJ databases">
        <authorList>
            <person name="Palmer J.M."/>
        </authorList>
    </citation>
    <scope>NUCLEOTIDE SEQUENCE [LARGE SCALE GENOMIC DNA]</scope>
    <source>
        <strain evidence="1 2">MEX-2019</strain>
        <tissue evidence="1">Muscle</tissue>
    </source>
</reference>
<organism evidence="1 2">
    <name type="scientific">Crenichthys baileyi</name>
    <name type="common">White River springfish</name>
    <dbReference type="NCBI Taxonomy" id="28760"/>
    <lineage>
        <taxon>Eukaryota</taxon>
        <taxon>Metazoa</taxon>
        <taxon>Chordata</taxon>
        <taxon>Craniata</taxon>
        <taxon>Vertebrata</taxon>
        <taxon>Euteleostomi</taxon>
        <taxon>Actinopterygii</taxon>
        <taxon>Neopterygii</taxon>
        <taxon>Teleostei</taxon>
        <taxon>Neoteleostei</taxon>
        <taxon>Acanthomorphata</taxon>
        <taxon>Ovalentaria</taxon>
        <taxon>Atherinomorphae</taxon>
        <taxon>Cyprinodontiformes</taxon>
        <taxon>Goodeidae</taxon>
        <taxon>Crenichthys</taxon>
    </lineage>
</organism>
<proteinExistence type="predicted"/>
<dbReference type="Proteomes" id="UP001311232">
    <property type="component" value="Unassembled WGS sequence"/>
</dbReference>
<dbReference type="EMBL" id="JAHHUM010002402">
    <property type="protein sequence ID" value="KAK5603790.1"/>
    <property type="molecule type" value="Genomic_DNA"/>
</dbReference>
<dbReference type="AlphaFoldDB" id="A0AAV9R6W1"/>
<keyword evidence="2" id="KW-1185">Reference proteome</keyword>
<name>A0AAV9R6W1_9TELE</name>
<evidence type="ECO:0000313" key="2">
    <source>
        <dbReference type="Proteomes" id="UP001311232"/>
    </source>
</evidence>